<comment type="caution">
    <text evidence="6">The sequence shown here is derived from an EMBL/GenBank/DDBJ whole genome shotgun (WGS) entry which is preliminary data.</text>
</comment>
<evidence type="ECO:0008006" key="8">
    <source>
        <dbReference type="Google" id="ProtNLM"/>
    </source>
</evidence>
<evidence type="ECO:0000256" key="4">
    <source>
        <dbReference type="ARBA" id="ARBA00023136"/>
    </source>
</evidence>
<name>A0A0R1RQF2_9LACO</name>
<feature type="transmembrane region" description="Helical" evidence="5">
    <location>
        <begin position="62"/>
        <end position="80"/>
    </location>
</feature>
<gene>
    <name evidence="6" type="ORF">FC69_GL001832</name>
</gene>
<dbReference type="AlphaFoldDB" id="A0A0R1RQF2"/>
<sequence>MNVISYDNWVTRCNPLTKLTMIPCFGIATAIFPDVWLGLVLLFIILVLAAVAHLLSSMIKMMGAFGVPISLMLFVIQGLYSPKNRTYIADLGFAKIGLEGMLYGANILVTLLVFLGTFYLFSKTIYSGRLSATMNSHGVSSRLIYLLLASLNIVPEMQRRVKVVGQAQEARGLHTTGSIFSRFRAFVPLIGPVILSSLISAQERGMALELKGLGIIDVKATSLVESRDTKLDQSIRYGLWLFLISTAVISFLLRING</sequence>
<accession>A0A0R1RQF2</accession>
<keyword evidence="3 5" id="KW-1133">Transmembrane helix</keyword>
<dbReference type="Pfam" id="PF02361">
    <property type="entry name" value="CbiQ"/>
    <property type="match status" value="1"/>
</dbReference>
<evidence type="ECO:0000313" key="6">
    <source>
        <dbReference type="EMBL" id="KRL59206.1"/>
    </source>
</evidence>
<evidence type="ECO:0000256" key="2">
    <source>
        <dbReference type="ARBA" id="ARBA00022692"/>
    </source>
</evidence>
<feature type="transmembrane region" description="Helical" evidence="5">
    <location>
        <begin position="100"/>
        <end position="121"/>
    </location>
</feature>
<feature type="transmembrane region" description="Helical" evidence="5">
    <location>
        <begin position="237"/>
        <end position="255"/>
    </location>
</feature>
<keyword evidence="4 5" id="KW-0472">Membrane</keyword>
<comment type="subcellular location">
    <subcellularLocation>
        <location evidence="1">Membrane</location>
        <topology evidence="1">Multi-pass membrane protein</topology>
    </subcellularLocation>
</comment>
<dbReference type="CDD" id="cd16914">
    <property type="entry name" value="EcfT"/>
    <property type="match status" value="1"/>
</dbReference>
<organism evidence="6 7">
    <name type="scientific">Latilactobacillus fuchuensis DSM 14340 = JCM 11249</name>
    <dbReference type="NCBI Taxonomy" id="1423747"/>
    <lineage>
        <taxon>Bacteria</taxon>
        <taxon>Bacillati</taxon>
        <taxon>Bacillota</taxon>
        <taxon>Bacilli</taxon>
        <taxon>Lactobacillales</taxon>
        <taxon>Lactobacillaceae</taxon>
        <taxon>Latilactobacillus</taxon>
    </lineage>
</organism>
<dbReference type="Proteomes" id="UP000051264">
    <property type="component" value="Unassembled WGS sequence"/>
</dbReference>
<evidence type="ECO:0000313" key="7">
    <source>
        <dbReference type="Proteomes" id="UP000051264"/>
    </source>
</evidence>
<proteinExistence type="predicted"/>
<feature type="transmembrane region" description="Helical" evidence="5">
    <location>
        <begin position="35"/>
        <end position="55"/>
    </location>
</feature>
<protein>
    <recommendedName>
        <fullName evidence="8">Cobalt transport family protein</fullName>
    </recommendedName>
</protein>
<dbReference type="RefSeq" id="WP_056950578.1">
    <property type="nucleotide sequence ID" value="NZ_AZEX01000054.1"/>
</dbReference>
<reference evidence="6 7" key="1">
    <citation type="journal article" date="2015" name="Genome Announc.">
        <title>Expanding the biotechnology potential of lactobacilli through comparative genomics of 213 strains and associated genera.</title>
        <authorList>
            <person name="Sun Z."/>
            <person name="Harris H.M."/>
            <person name="McCann A."/>
            <person name="Guo C."/>
            <person name="Argimon S."/>
            <person name="Zhang W."/>
            <person name="Yang X."/>
            <person name="Jeffery I.B."/>
            <person name="Cooney J.C."/>
            <person name="Kagawa T.F."/>
            <person name="Liu W."/>
            <person name="Song Y."/>
            <person name="Salvetti E."/>
            <person name="Wrobel A."/>
            <person name="Rasinkangas P."/>
            <person name="Parkhill J."/>
            <person name="Rea M.C."/>
            <person name="O'Sullivan O."/>
            <person name="Ritari J."/>
            <person name="Douillard F.P."/>
            <person name="Paul Ross R."/>
            <person name="Yang R."/>
            <person name="Briner A.E."/>
            <person name="Felis G.E."/>
            <person name="de Vos W.M."/>
            <person name="Barrangou R."/>
            <person name="Klaenhammer T.R."/>
            <person name="Caufield P.W."/>
            <person name="Cui Y."/>
            <person name="Zhang H."/>
            <person name="O'Toole P.W."/>
        </authorList>
    </citation>
    <scope>NUCLEOTIDE SEQUENCE [LARGE SCALE GENOMIC DNA]</scope>
    <source>
        <strain evidence="6 7">DSM 14340</strain>
    </source>
</reference>
<dbReference type="PATRIC" id="fig|1423747.3.peg.1861"/>
<keyword evidence="2 5" id="KW-0812">Transmembrane</keyword>
<dbReference type="GO" id="GO:0005886">
    <property type="term" value="C:plasma membrane"/>
    <property type="evidence" value="ECO:0007669"/>
    <property type="project" value="UniProtKB-ARBA"/>
</dbReference>
<evidence type="ECO:0000256" key="1">
    <source>
        <dbReference type="ARBA" id="ARBA00004141"/>
    </source>
</evidence>
<dbReference type="EMBL" id="AZEX01000054">
    <property type="protein sequence ID" value="KRL59206.1"/>
    <property type="molecule type" value="Genomic_DNA"/>
</dbReference>
<dbReference type="STRING" id="1423747.FC69_GL001832"/>
<dbReference type="InterPro" id="IPR003339">
    <property type="entry name" value="ABC/ECF_trnsptr_transmembrane"/>
</dbReference>
<evidence type="ECO:0000256" key="5">
    <source>
        <dbReference type="SAM" id="Phobius"/>
    </source>
</evidence>
<evidence type="ECO:0000256" key="3">
    <source>
        <dbReference type="ARBA" id="ARBA00022989"/>
    </source>
</evidence>